<evidence type="ECO:0000256" key="8">
    <source>
        <dbReference type="RuleBase" id="RU004185"/>
    </source>
</evidence>
<comment type="caution">
    <text evidence="9">The sequence shown here is derived from an EMBL/GenBank/DDBJ whole genome shotgun (WGS) entry which is preliminary data.</text>
</comment>
<dbReference type="PANTHER" id="PTHR11108">
    <property type="entry name" value="FERROCHELATASE"/>
    <property type="match status" value="1"/>
</dbReference>
<dbReference type="EC" id="4.98.1.1" evidence="7"/>
<sequence>MENNSARIGILLVNLGTPDSTSVSDVRKYLREFLMDGRVIDIPFLSRWFLVNCIIAPFRAPKSAKEYEKLWTDRGSPLLFHTKDLKEKLEEELDQNRYQVEIAMRYQSPSIENGLKKLQVAKVEKIIVLPLFPQYASATNGSVIQKVIEVAKDWQVLPSLNFVSQFMDNRLFIEAWSNIAREKLEKERYDAYLFSYHGLPERQIYKASCDGFCKLNEFCCGKLTEENRFCYRAQCYHTTRLIAKNLDLDPSKVYTSFQSRLGKDPWVQPYTEDLVKELAQKGHNKVLAFSPAFVADCLETTIEVGEEYKENFEALGGKQWDLVPSLNSHPTWVDCVKDLVIKNS</sequence>
<evidence type="ECO:0000256" key="6">
    <source>
        <dbReference type="ARBA" id="ARBA00024536"/>
    </source>
</evidence>
<dbReference type="CDD" id="cd00419">
    <property type="entry name" value="Ferrochelatase_C"/>
    <property type="match status" value="1"/>
</dbReference>
<feature type="binding site" evidence="7">
    <location>
        <position position="299"/>
    </location>
    <ligand>
        <name>Fe(2+)</name>
        <dbReference type="ChEBI" id="CHEBI:29033"/>
    </ligand>
</feature>
<evidence type="ECO:0000256" key="3">
    <source>
        <dbReference type="ARBA" id="ARBA00023133"/>
    </source>
</evidence>
<evidence type="ECO:0000313" key="10">
    <source>
        <dbReference type="Proteomes" id="UP001589654"/>
    </source>
</evidence>
<dbReference type="InterPro" id="IPR033644">
    <property type="entry name" value="Ferrochelatase_C"/>
</dbReference>
<dbReference type="SUPFAM" id="SSF53800">
    <property type="entry name" value="Chelatase"/>
    <property type="match status" value="1"/>
</dbReference>
<dbReference type="NCBIfam" id="TIGR00109">
    <property type="entry name" value="hemH"/>
    <property type="match status" value="1"/>
</dbReference>
<evidence type="ECO:0000256" key="7">
    <source>
        <dbReference type="HAMAP-Rule" id="MF_00323"/>
    </source>
</evidence>
<comment type="catalytic activity">
    <reaction evidence="7">
        <text>heme b + 2 H(+) = protoporphyrin IX + Fe(2+)</text>
        <dbReference type="Rhea" id="RHEA:22584"/>
        <dbReference type="ChEBI" id="CHEBI:15378"/>
        <dbReference type="ChEBI" id="CHEBI:29033"/>
        <dbReference type="ChEBI" id="CHEBI:57306"/>
        <dbReference type="ChEBI" id="CHEBI:60344"/>
        <dbReference type="EC" id="4.98.1.1"/>
    </reaction>
</comment>
<keyword evidence="7" id="KW-0479">Metal-binding</keyword>
<feature type="binding site" evidence="7">
    <location>
        <position position="197"/>
    </location>
    <ligand>
        <name>Fe(2+)</name>
        <dbReference type="ChEBI" id="CHEBI:29033"/>
    </ligand>
</feature>
<keyword evidence="2 7" id="KW-0408">Iron</keyword>
<proteinExistence type="inferred from homology"/>
<evidence type="ECO:0000256" key="1">
    <source>
        <dbReference type="ARBA" id="ARBA00007718"/>
    </source>
</evidence>
<dbReference type="HAMAP" id="MF_00323">
    <property type="entry name" value="Ferrochelatase"/>
    <property type="match status" value="1"/>
</dbReference>
<protein>
    <recommendedName>
        <fullName evidence="7">Ferrochelatase</fullName>
        <ecNumber evidence="7">4.98.1.1</ecNumber>
    </recommendedName>
    <alternativeName>
        <fullName evidence="7">Heme synthase</fullName>
    </alternativeName>
    <alternativeName>
        <fullName evidence="7">Protoheme ferro-lyase</fullName>
    </alternativeName>
</protein>
<dbReference type="CDD" id="cd03411">
    <property type="entry name" value="Ferrochelatase_N"/>
    <property type="match status" value="1"/>
</dbReference>
<comment type="function">
    <text evidence="7">Catalyzes the ferrous insertion into protoporphyrin IX.</text>
</comment>
<keyword evidence="10" id="KW-1185">Reference proteome</keyword>
<keyword evidence="7" id="KW-0963">Cytoplasm</keyword>
<comment type="subcellular location">
    <subcellularLocation>
        <location evidence="7">Cytoplasm</location>
    </subcellularLocation>
</comment>
<accession>A0ABV5J1R8</accession>
<evidence type="ECO:0000313" key="9">
    <source>
        <dbReference type="EMBL" id="MFB9210754.1"/>
    </source>
</evidence>
<name>A0ABV5J1R8_9BACT</name>
<comment type="similarity">
    <text evidence="1 7 8">Belongs to the ferrochelatase family.</text>
</comment>
<evidence type="ECO:0000256" key="5">
    <source>
        <dbReference type="ARBA" id="ARBA00023244"/>
    </source>
</evidence>
<keyword evidence="4 7" id="KW-0456">Lyase</keyword>
<dbReference type="InterPro" id="IPR033659">
    <property type="entry name" value="Ferrochelatase_N"/>
</dbReference>
<evidence type="ECO:0000256" key="4">
    <source>
        <dbReference type="ARBA" id="ARBA00023239"/>
    </source>
</evidence>
<dbReference type="InterPro" id="IPR001015">
    <property type="entry name" value="Ferrochelatase"/>
</dbReference>
<dbReference type="PANTHER" id="PTHR11108:SF1">
    <property type="entry name" value="FERROCHELATASE, MITOCHONDRIAL"/>
    <property type="match status" value="1"/>
</dbReference>
<dbReference type="EMBL" id="JBHMEW010000008">
    <property type="protein sequence ID" value="MFB9210754.1"/>
    <property type="molecule type" value="Genomic_DNA"/>
</dbReference>
<organism evidence="9 10">
    <name type="scientific">Echinicola jeungdonensis</name>
    <dbReference type="NCBI Taxonomy" id="709343"/>
    <lineage>
        <taxon>Bacteria</taxon>
        <taxon>Pseudomonadati</taxon>
        <taxon>Bacteroidota</taxon>
        <taxon>Cytophagia</taxon>
        <taxon>Cytophagales</taxon>
        <taxon>Cyclobacteriaceae</taxon>
        <taxon>Echinicola</taxon>
    </lineage>
</organism>
<keyword evidence="3 7" id="KW-0350">Heme biosynthesis</keyword>
<comment type="pathway">
    <text evidence="7">Porphyrin-containing compound metabolism; protoheme biosynthesis; protoheme from protoporphyrin-IX: step 1/1.</text>
</comment>
<dbReference type="RefSeq" id="WP_290246998.1">
    <property type="nucleotide sequence ID" value="NZ_JAUFQT010000001.1"/>
</dbReference>
<dbReference type="Proteomes" id="UP001589654">
    <property type="component" value="Unassembled WGS sequence"/>
</dbReference>
<dbReference type="Pfam" id="PF00762">
    <property type="entry name" value="Ferrochelatase"/>
    <property type="match status" value="1"/>
</dbReference>
<gene>
    <name evidence="7 9" type="primary">hemH</name>
    <name evidence="9" type="ORF">ACFFUR_02985</name>
</gene>
<dbReference type="Gene3D" id="3.40.50.1400">
    <property type="match status" value="2"/>
</dbReference>
<keyword evidence="5 7" id="KW-0627">Porphyrin biosynthesis</keyword>
<evidence type="ECO:0000256" key="2">
    <source>
        <dbReference type="ARBA" id="ARBA00023004"/>
    </source>
</evidence>
<reference evidence="9 10" key="1">
    <citation type="submission" date="2024-09" db="EMBL/GenBank/DDBJ databases">
        <authorList>
            <person name="Sun Q."/>
            <person name="Mori K."/>
        </authorList>
    </citation>
    <scope>NUCLEOTIDE SEQUENCE [LARGE SCALE GENOMIC DNA]</scope>
    <source>
        <strain evidence="9 10">CECT 7682</strain>
    </source>
</reference>
<comment type="catalytic activity">
    <reaction evidence="6">
        <text>Fe-coproporphyrin III + 2 H(+) = coproporphyrin III + Fe(2+)</text>
        <dbReference type="Rhea" id="RHEA:49572"/>
        <dbReference type="ChEBI" id="CHEBI:15378"/>
        <dbReference type="ChEBI" id="CHEBI:29033"/>
        <dbReference type="ChEBI" id="CHEBI:68438"/>
        <dbReference type="ChEBI" id="CHEBI:131725"/>
        <dbReference type="EC" id="4.99.1.9"/>
    </reaction>
    <physiologicalReaction direction="right-to-left" evidence="6">
        <dbReference type="Rhea" id="RHEA:49574"/>
    </physiologicalReaction>
</comment>